<feature type="domain" description="DEAD-box RNA helicase Q" evidence="13">
    <location>
        <begin position="16"/>
        <end position="44"/>
    </location>
</feature>
<comment type="subcellular location">
    <subcellularLocation>
        <location evidence="1">Membrane</location>
        <topology evidence="1">Multi-pass membrane protein</topology>
    </subcellularLocation>
</comment>
<comment type="domain">
    <text evidence="10">The DHHC domain is required for palmitoyltransferase activity.</text>
</comment>
<organism evidence="14 15">
    <name type="scientific">Rotaria sordida</name>
    <dbReference type="NCBI Taxonomy" id="392033"/>
    <lineage>
        <taxon>Eukaryota</taxon>
        <taxon>Metazoa</taxon>
        <taxon>Spiralia</taxon>
        <taxon>Gnathifera</taxon>
        <taxon>Rotifera</taxon>
        <taxon>Eurotatoria</taxon>
        <taxon>Bdelloidea</taxon>
        <taxon>Philodinida</taxon>
        <taxon>Philodinidae</taxon>
        <taxon>Rotaria</taxon>
    </lineage>
</organism>
<evidence type="ECO:0000256" key="5">
    <source>
        <dbReference type="ARBA" id="ARBA00022806"/>
    </source>
</evidence>
<dbReference type="InterPro" id="IPR011545">
    <property type="entry name" value="DEAD/DEAH_box_helicase_dom"/>
</dbReference>
<keyword evidence="10" id="KW-0012">Acyltransferase</keyword>
<dbReference type="Pfam" id="PF00270">
    <property type="entry name" value="DEAD"/>
    <property type="match status" value="1"/>
</dbReference>
<keyword evidence="7 10" id="KW-1133">Transmembrane helix</keyword>
<comment type="caution">
    <text evidence="14">The sequence shown here is derived from an EMBL/GenBank/DDBJ whole genome shotgun (WGS) entry which is preliminary data.</text>
</comment>
<evidence type="ECO:0000313" key="14">
    <source>
        <dbReference type="EMBL" id="CAF3704236.1"/>
    </source>
</evidence>
<dbReference type="PROSITE" id="PS51192">
    <property type="entry name" value="HELICASE_ATP_BIND_1"/>
    <property type="match status" value="1"/>
</dbReference>
<feature type="domain" description="Helicase C-terminal" evidence="12">
    <location>
        <begin position="258"/>
        <end position="409"/>
    </location>
</feature>
<dbReference type="CDD" id="cd18787">
    <property type="entry name" value="SF2_C_DEAD"/>
    <property type="match status" value="1"/>
</dbReference>
<gene>
    <name evidence="14" type="ORF">OTI717_LOCUS12743</name>
</gene>
<dbReference type="SMART" id="SM00490">
    <property type="entry name" value="HELICc"/>
    <property type="match status" value="1"/>
</dbReference>
<dbReference type="AlphaFoldDB" id="A0A818V0L7"/>
<keyword evidence="2 10" id="KW-0812">Transmembrane</keyword>
<accession>A0A818V0L7</accession>
<evidence type="ECO:0000256" key="2">
    <source>
        <dbReference type="ARBA" id="ARBA00022692"/>
    </source>
</evidence>
<dbReference type="PANTHER" id="PTHR47958">
    <property type="entry name" value="ATP-DEPENDENT RNA HELICASE DBP3"/>
    <property type="match status" value="1"/>
</dbReference>
<dbReference type="EC" id="2.3.1.225" evidence="10"/>
<sequence>MAERGITNDVKTDENVTFEDLAISELTLNSLKKAGFIKASPIQLQALPLALLGLDLLIQAKSGTGKTLVFSITALEFVQTIDDDEDLTVIKTKVIILAPTREIAQQIVQVIKTVKQPECIVHTFIGGTALKDDQNHLKKCHIVVGTPGRIEELLRLKYLRPDTIRLLVLDEADALLCKEFQDQINSIFSYMPSNKQVLLASATYPEHMIRFSERYMRDMTCIRLVDSESPSLIGIQQFYIIIPYHPIDSYLFEQKVLLLLRILPQLKFRQCLIFSNLRMRSSAICERLKSLGYETTYTSSSLTQNRRTKAMRDMYKHKCQILVTTDLTSRGIDLDFVDFVISMDLPNDSETYLHRIGRAGRFGAYGCSLTIVSDGDEQKQLEKIQNEFKLNLIGTDENQQFQLLINALEQMKIFLLRSLNRIAWFYAYLGLLYALYFIYFIVVPTYREQNRLSNVTYFIFNIIFLYFFLQAYLNLILTTFSSISLCNEEKIDRYCRKCLNYSRERSHHCNLCQLCIPIQDHHCFFVGTCIGKHNQRYFLLMLFHLLCAHFIGYIFVFNYLWNEIDGFHILNIFKILFFNIGYLIGFIKTKWQAFICFHHYLVYFDIIFISKLFYQIMKRSLNGQTYYEEKKMIFKNKQTFSQIFGSNKWILIFPLIRP</sequence>
<evidence type="ECO:0000256" key="6">
    <source>
        <dbReference type="ARBA" id="ARBA00022840"/>
    </source>
</evidence>
<evidence type="ECO:0000256" key="4">
    <source>
        <dbReference type="ARBA" id="ARBA00022801"/>
    </source>
</evidence>
<dbReference type="GO" id="GO:0005524">
    <property type="term" value="F:ATP binding"/>
    <property type="evidence" value="ECO:0007669"/>
    <property type="project" value="UniProtKB-KW"/>
</dbReference>
<keyword evidence="4" id="KW-0378">Hydrolase</keyword>
<dbReference type="SUPFAM" id="SSF52540">
    <property type="entry name" value="P-loop containing nucleoside triphosphate hydrolases"/>
    <property type="match status" value="1"/>
</dbReference>
<keyword evidence="10" id="KW-0808">Transferase</keyword>
<dbReference type="InterPro" id="IPR001594">
    <property type="entry name" value="Palmitoyltrfase_DHHC"/>
</dbReference>
<evidence type="ECO:0000259" key="11">
    <source>
        <dbReference type="PROSITE" id="PS51192"/>
    </source>
</evidence>
<feature type="transmembrane region" description="Helical" evidence="10">
    <location>
        <begin position="567"/>
        <end position="585"/>
    </location>
</feature>
<comment type="catalytic activity">
    <reaction evidence="10">
        <text>L-cysteinyl-[protein] + hexadecanoyl-CoA = S-hexadecanoyl-L-cysteinyl-[protein] + CoA</text>
        <dbReference type="Rhea" id="RHEA:36683"/>
        <dbReference type="Rhea" id="RHEA-COMP:10131"/>
        <dbReference type="Rhea" id="RHEA-COMP:11032"/>
        <dbReference type="ChEBI" id="CHEBI:29950"/>
        <dbReference type="ChEBI" id="CHEBI:57287"/>
        <dbReference type="ChEBI" id="CHEBI:57379"/>
        <dbReference type="ChEBI" id="CHEBI:74151"/>
        <dbReference type="EC" id="2.3.1.225"/>
    </reaction>
</comment>
<reference evidence="14" key="1">
    <citation type="submission" date="2021-02" db="EMBL/GenBank/DDBJ databases">
        <authorList>
            <person name="Nowell W R."/>
        </authorList>
    </citation>
    <scope>NUCLEOTIDE SEQUENCE</scope>
</reference>
<feature type="short sequence motif" description="Q motif" evidence="9">
    <location>
        <begin position="16"/>
        <end position="44"/>
    </location>
</feature>
<dbReference type="Gene3D" id="3.40.50.300">
    <property type="entry name" value="P-loop containing nucleotide triphosphate hydrolases"/>
    <property type="match status" value="2"/>
</dbReference>
<evidence type="ECO:0000256" key="9">
    <source>
        <dbReference type="PROSITE-ProRule" id="PRU00552"/>
    </source>
</evidence>
<dbReference type="GO" id="GO:0003676">
    <property type="term" value="F:nucleic acid binding"/>
    <property type="evidence" value="ECO:0007669"/>
    <property type="project" value="InterPro"/>
</dbReference>
<proteinExistence type="inferred from homology"/>
<dbReference type="PROSITE" id="PS50216">
    <property type="entry name" value="DHHC"/>
    <property type="match status" value="1"/>
</dbReference>
<keyword evidence="3" id="KW-0547">Nucleotide-binding</keyword>
<protein>
    <recommendedName>
        <fullName evidence="10">Palmitoyltransferase</fullName>
        <ecNumber evidence="10">2.3.1.225</ecNumber>
    </recommendedName>
</protein>
<feature type="transmembrane region" description="Helical" evidence="10">
    <location>
        <begin position="537"/>
        <end position="560"/>
    </location>
</feature>
<dbReference type="Proteomes" id="UP000663823">
    <property type="component" value="Unassembled WGS sequence"/>
</dbReference>
<dbReference type="GO" id="GO:0016020">
    <property type="term" value="C:membrane"/>
    <property type="evidence" value="ECO:0007669"/>
    <property type="project" value="UniProtKB-SubCell"/>
</dbReference>
<keyword evidence="8 10" id="KW-0472">Membrane</keyword>
<dbReference type="InterPro" id="IPR014001">
    <property type="entry name" value="Helicase_ATP-bd"/>
</dbReference>
<evidence type="ECO:0000256" key="8">
    <source>
        <dbReference type="ARBA" id="ARBA00023136"/>
    </source>
</evidence>
<dbReference type="InterPro" id="IPR014014">
    <property type="entry name" value="RNA_helicase_DEAD_Q_motif"/>
</dbReference>
<comment type="similarity">
    <text evidence="10">Belongs to the DHHC palmitoyltransferase family.</text>
</comment>
<evidence type="ECO:0000256" key="1">
    <source>
        <dbReference type="ARBA" id="ARBA00004141"/>
    </source>
</evidence>
<keyword evidence="5" id="KW-0347">Helicase</keyword>
<dbReference type="Pfam" id="PF01529">
    <property type="entry name" value="DHHC"/>
    <property type="match status" value="1"/>
</dbReference>
<dbReference type="InterPro" id="IPR027417">
    <property type="entry name" value="P-loop_NTPase"/>
</dbReference>
<feature type="transmembrane region" description="Helical" evidence="10">
    <location>
        <begin position="455"/>
        <end position="473"/>
    </location>
</feature>
<evidence type="ECO:0000259" key="13">
    <source>
        <dbReference type="PROSITE" id="PS51195"/>
    </source>
</evidence>
<feature type="transmembrane region" description="Helical" evidence="10">
    <location>
        <begin position="423"/>
        <end position="443"/>
    </location>
</feature>
<evidence type="ECO:0000256" key="3">
    <source>
        <dbReference type="ARBA" id="ARBA00022741"/>
    </source>
</evidence>
<dbReference type="GO" id="GO:0016787">
    <property type="term" value="F:hydrolase activity"/>
    <property type="evidence" value="ECO:0007669"/>
    <property type="project" value="UniProtKB-KW"/>
</dbReference>
<dbReference type="GO" id="GO:0019706">
    <property type="term" value="F:protein-cysteine S-palmitoyltransferase activity"/>
    <property type="evidence" value="ECO:0007669"/>
    <property type="project" value="UniProtKB-EC"/>
</dbReference>
<evidence type="ECO:0000313" key="15">
    <source>
        <dbReference type="Proteomes" id="UP000663823"/>
    </source>
</evidence>
<feature type="domain" description="Helicase ATP-binding" evidence="11">
    <location>
        <begin position="47"/>
        <end position="222"/>
    </location>
</feature>
<dbReference type="Pfam" id="PF00271">
    <property type="entry name" value="Helicase_C"/>
    <property type="match status" value="1"/>
</dbReference>
<evidence type="ECO:0000256" key="10">
    <source>
        <dbReference type="RuleBase" id="RU079119"/>
    </source>
</evidence>
<dbReference type="GO" id="GO:0003724">
    <property type="term" value="F:RNA helicase activity"/>
    <property type="evidence" value="ECO:0007669"/>
    <property type="project" value="InterPro"/>
</dbReference>
<evidence type="ECO:0000259" key="12">
    <source>
        <dbReference type="PROSITE" id="PS51194"/>
    </source>
</evidence>
<dbReference type="PROSITE" id="PS51194">
    <property type="entry name" value="HELICASE_CTER"/>
    <property type="match status" value="1"/>
</dbReference>
<feature type="transmembrane region" description="Helical" evidence="10">
    <location>
        <begin position="591"/>
        <end position="614"/>
    </location>
</feature>
<evidence type="ECO:0000256" key="7">
    <source>
        <dbReference type="ARBA" id="ARBA00022989"/>
    </source>
</evidence>
<dbReference type="EMBL" id="CAJOAX010001305">
    <property type="protein sequence ID" value="CAF3704236.1"/>
    <property type="molecule type" value="Genomic_DNA"/>
</dbReference>
<name>A0A818V0L7_9BILA</name>
<dbReference type="SMART" id="SM00487">
    <property type="entry name" value="DEXDc"/>
    <property type="match status" value="1"/>
</dbReference>
<dbReference type="InterPro" id="IPR001650">
    <property type="entry name" value="Helicase_C-like"/>
</dbReference>
<keyword evidence="6" id="KW-0067">ATP-binding</keyword>
<dbReference type="PROSITE" id="PS51195">
    <property type="entry name" value="Q_MOTIF"/>
    <property type="match status" value="1"/>
</dbReference>